<dbReference type="Proteomes" id="UP000729402">
    <property type="component" value="Unassembled WGS sequence"/>
</dbReference>
<reference evidence="7" key="2">
    <citation type="submission" date="2021-02" db="EMBL/GenBank/DDBJ databases">
        <authorList>
            <person name="Kimball J.A."/>
            <person name="Haas M.W."/>
            <person name="Macchietto M."/>
            <person name="Kono T."/>
            <person name="Duquette J."/>
            <person name="Shao M."/>
        </authorList>
    </citation>
    <scope>NUCLEOTIDE SEQUENCE</scope>
    <source>
        <tissue evidence="7">Fresh leaf tissue</tissue>
    </source>
</reference>
<feature type="compositionally biased region" description="Basic residues" evidence="6">
    <location>
        <begin position="157"/>
        <end position="167"/>
    </location>
</feature>
<keyword evidence="2" id="KW-0812">Transmembrane</keyword>
<protein>
    <submittedName>
        <fullName evidence="7">Uncharacterized protein</fullName>
    </submittedName>
</protein>
<dbReference type="AlphaFoldDB" id="A0A8J5R8R3"/>
<dbReference type="InterPro" id="IPR008511">
    <property type="entry name" value="ROH1-like"/>
</dbReference>
<sequence>MPATDSSSAAAPLTSFGRSFLSLRRDHANSADLDIDAFQRHVADLFIDLLSDSTSPDFLSLAWTRRLLDSFLICLEEFRAILSSLGATVVAAPLLDRLLSDFLDRAVKALDLCNALRDGLDLIRQWRKHLAIAAAALASPDPRRAARRGPDPPRPQGPHRYHHPYAR</sequence>
<comment type="similarity">
    <text evidence="5">Belongs to the ROH1 family.</text>
</comment>
<organism evidence="7 8">
    <name type="scientific">Zizania palustris</name>
    <name type="common">Northern wild rice</name>
    <dbReference type="NCBI Taxonomy" id="103762"/>
    <lineage>
        <taxon>Eukaryota</taxon>
        <taxon>Viridiplantae</taxon>
        <taxon>Streptophyta</taxon>
        <taxon>Embryophyta</taxon>
        <taxon>Tracheophyta</taxon>
        <taxon>Spermatophyta</taxon>
        <taxon>Magnoliopsida</taxon>
        <taxon>Liliopsida</taxon>
        <taxon>Poales</taxon>
        <taxon>Poaceae</taxon>
        <taxon>BOP clade</taxon>
        <taxon>Oryzoideae</taxon>
        <taxon>Oryzeae</taxon>
        <taxon>Zizaniinae</taxon>
        <taxon>Zizania</taxon>
    </lineage>
</organism>
<dbReference type="EMBL" id="JAAALK010000510">
    <property type="protein sequence ID" value="KAG8044622.1"/>
    <property type="molecule type" value="Genomic_DNA"/>
</dbReference>
<keyword evidence="8" id="KW-1185">Reference proteome</keyword>
<comment type="subcellular location">
    <subcellularLocation>
        <location evidence="1">Membrane</location>
        <topology evidence="1">Single-pass membrane protein</topology>
    </subcellularLocation>
</comment>
<reference evidence="7" key="1">
    <citation type="journal article" date="2021" name="bioRxiv">
        <title>Whole Genome Assembly and Annotation of Northern Wild Rice, Zizania palustris L., Supports a Whole Genome Duplication in the Zizania Genus.</title>
        <authorList>
            <person name="Haas M."/>
            <person name="Kono T."/>
            <person name="Macchietto M."/>
            <person name="Millas R."/>
            <person name="McGilp L."/>
            <person name="Shao M."/>
            <person name="Duquette J."/>
            <person name="Hirsch C.N."/>
            <person name="Kimball J."/>
        </authorList>
    </citation>
    <scope>NUCLEOTIDE SEQUENCE</scope>
    <source>
        <tissue evidence="7">Fresh leaf tissue</tissue>
    </source>
</reference>
<feature type="region of interest" description="Disordered" evidence="6">
    <location>
        <begin position="141"/>
        <end position="167"/>
    </location>
</feature>
<evidence type="ECO:0000256" key="5">
    <source>
        <dbReference type="ARBA" id="ARBA00035114"/>
    </source>
</evidence>
<evidence type="ECO:0000256" key="1">
    <source>
        <dbReference type="ARBA" id="ARBA00004167"/>
    </source>
</evidence>
<feature type="compositionally biased region" description="Basic and acidic residues" evidence="6">
    <location>
        <begin position="141"/>
        <end position="151"/>
    </location>
</feature>
<gene>
    <name evidence="7" type="ORF">GUJ93_ZPchr0152g29214</name>
</gene>
<comment type="caution">
    <text evidence="7">The sequence shown here is derived from an EMBL/GenBank/DDBJ whole genome shotgun (WGS) entry which is preliminary data.</text>
</comment>
<evidence type="ECO:0000256" key="6">
    <source>
        <dbReference type="SAM" id="MobiDB-lite"/>
    </source>
</evidence>
<keyword evidence="3" id="KW-1133">Transmembrane helix</keyword>
<keyword evidence="4" id="KW-0472">Membrane</keyword>
<name>A0A8J5R8R3_ZIZPA</name>
<evidence type="ECO:0000313" key="8">
    <source>
        <dbReference type="Proteomes" id="UP000729402"/>
    </source>
</evidence>
<evidence type="ECO:0000256" key="4">
    <source>
        <dbReference type="ARBA" id="ARBA00023136"/>
    </source>
</evidence>
<dbReference type="GO" id="GO:0016020">
    <property type="term" value="C:membrane"/>
    <property type="evidence" value="ECO:0007669"/>
    <property type="project" value="UniProtKB-SubCell"/>
</dbReference>
<evidence type="ECO:0000256" key="2">
    <source>
        <dbReference type="ARBA" id="ARBA00022692"/>
    </source>
</evidence>
<proteinExistence type="inferred from homology"/>
<evidence type="ECO:0000313" key="7">
    <source>
        <dbReference type="EMBL" id="KAG8044622.1"/>
    </source>
</evidence>
<accession>A0A8J5R8R3</accession>
<dbReference type="Pfam" id="PF05633">
    <property type="entry name" value="ROH1-like"/>
    <property type="match status" value="1"/>
</dbReference>
<dbReference type="PANTHER" id="PTHR31509">
    <property type="entry name" value="BPS1-LIKE PROTEIN"/>
    <property type="match status" value="1"/>
</dbReference>
<evidence type="ECO:0000256" key="3">
    <source>
        <dbReference type="ARBA" id="ARBA00022989"/>
    </source>
</evidence>
<dbReference type="OrthoDB" id="786802at2759"/>